<evidence type="ECO:0000313" key="6">
    <source>
        <dbReference type="Proteomes" id="UP000462066"/>
    </source>
</evidence>
<evidence type="ECO:0000256" key="3">
    <source>
        <dbReference type="SAM" id="SignalP"/>
    </source>
</evidence>
<organism evidence="5 6">
    <name type="scientific">Pseudoxanthomonas broegbernensis</name>
    <dbReference type="NCBI Taxonomy" id="83619"/>
    <lineage>
        <taxon>Bacteria</taxon>
        <taxon>Pseudomonadati</taxon>
        <taxon>Pseudomonadota</taxon>
        <taxon>Gammaproteobacteria</taxon>
        <taxon>Lysobacterales</taxon>
        <taxon>Lysobacteraceae</taxon>
        <taxon>Pseudoxanthomonas</taxon>
    </lineage>
</organism>
<keyword evidence="3" id="KW-0732">Signal</keyword>
<dbReference type="InterPro" id="IPR013658">
    <property type="entry name" value="SGL"/>
</dbReference>
<dbReference type="SUPFAM" id="SSF63829">
    <property type="entry name" value="Calcium-dependent phosphotriesterase"/>
    <property type="match status" value="1"/>
</dbReference>
<dbReference type="Pfam" id="PF08450">
    <property type="entry name" value="SGL"/>
    <property type="match status" value="1"/>
</dbReference>
<feature type="binding site" evidence="2">
    <location>
        <position position="254"/>
    </location>
    <ligand>
        <name>a divalent metal cation</name>
        <dbReference type="ChEBI" id="CHEBI:60240"/>
    </ligand>
</feature>
<name>A0A7V8K6Z7_9GAMM</name>
<dbReference type="Proteomes" id="UP000462066">
    <property type="component" value="Unassembled WGS sequence"/>
</dbReference>
<feature type="signal peptide" evidence="3">
    <location>
        <begin position="1"/>
        <end position="45"/>
    </location>
</feature>
<gene>
    <name evidence="5" type="ORF">B1992_08180</name>
</gene>
<dbReference type="InterPro" id="IPR011042">
    <property type="entry name" value="6-blade_b-propeller_TolB-like"/>
</dbReference>
<accession>A0A7V8K6Z7</accession>
<dbReference type="AlphaFoldDB" id="A0A7V8K6Z7"/>
<dbReference type="Gene3D" id="2.120.10.30">
    <property type="entry name" value="TolB, C-terminal domain"/>
    <property type="match status" value="1"/>
</dbReference>
<dbReference type="GO" id="GO:0046872">
    <property type="term" value="F:metal ion binding"/>
    <property type="evidence" value="ECO:0007669"/>
    <property type="project" value="UniProtKB-KW"/>
</dbReference>
<dbReference type="PRINTS" id="PR01790">
    <property type="entry name" value="SMP30FAMILY"/>
</dbReference>
<dbReference type="InterPro" id="IPR051262">
    <property type="entry name" value="SMP-30/CGR1_Lactonase"/>
</dbReference>
<reference evidence="5 6" key="1">
    <citation type="submission" date="2017-10" db="EMBL/GenBank/DDBJ databases">
        <title>Whole genome sequencing of Pseudoxanthomonas broegbernensis DSM 12573(T).</title>
        <authorList>
            <person name="Kumar S."/>
            <person name="Bansal K."/>
            <person name="Kaur A."/>
            <person name="Patil P."/>
            <person name="Sharma S."/>
            <person name="Patil P.B."/>
        </authorList>
    </citation>
    <scope>NUCLEOTIDE SEQUENCE [LARGE SCALE GENOMIC DNA]</scope>
    <source>
        <strain evidence="5 6">DSM 12573</strain>
    </source>
</reference>
<proteinExistence type="predicted"/>
<feature type="active site" description="Proton donor/acceptor" evidence="1">
    <location>
        <position position="254"/>
    </location>
</feature>
<dbReference type="PANTHER" id="PTHR47572:SF5">
    <property type="entry name" value="BLR2277 PROTEIN"/>
    <property type="match status" value="1"/>
</dbReference>
<dbReference type="InterPro" id="IPR005511">
    <property type="entry name" value="SMP-30"/>
</dbReference>
<evidence type="ECO:0000313" key="5">
    <source>
        <dbReference type="EMBL" id="KAF1686516.1"/>
    </source>
</evidence>
<keyword evidence="2" id="KW-0479">Metal-binding</keyword>
<feature type="binding site" evidence="2">
    <location>
        <position position="207"/>
    </location>
    <ligand>
        <name>a divalent metal cation</name>
        <dbReference type="ChEBI" id="CHEBI:60240"/>
    </ligand>
</feature>
<keyword evidence="2" id="KW-0862">Zinc</keyword>
<sequence length="331" mass="34811">MPERLWHTALRTVQEDTAIDRPTPIRSVPAAVLPLLLAACASAPAAPDTLAAAAAPFVARDFVGDGVFGGGIEGPATGPGGVLYAVAFGRDGTIGRVVPQADGLGHASPFVELPAGSTGNGIRFGADGAMFVADYTCHNVLRIDTRTRAVEVFAHLAGAHQPNDIALAPDGTLYASDPDWSTGTGQLWRIGRDGAATRLETGMGTTNGIEVGPDGKRLYVNESVQRKVWVYDIGADGGVSNKRLLLEFPDHGMDGMRSDVDGNLYIARYGAGTVAVVSPTGELLREVRLKGQNPTNVAFGGADGREVYVTLQDRGAIETFRSERPGREYGR</sequence>
<feature type="binding site" evidence="2">
    <location>
        <position position="163"/>
    </location>
    <ligand>
        <name>substrate</name>
    </ligand>
</feature>
<comment type="caution">
    <text evidence="5">The sequence shown here is derived from an EMBL/GenBank/DDBJ whole genome shotgun (WGS) entry which is preliminary data.</text>
</comment>
<protein>
    <submittedName>
        <fullName evidence="5">Gluconolactonase</fullName>
    </submittedName>
</protein>
<dbReference type="PANTHER" id="PTHR47572">
    <property type="entry name" value="LIPOPROTEIN-RELATED"/>
    <property type="match status" value="1"/>
</dbReference>
<evidence type="ECO:0000256" key="2">
    <source>
        <dbReference type="PIRSR" id="PIRSR605511-2"/>
    </source>
</evidence>
<evidence type="ECO:0000259" key="4">
    <source>
        <dbReference type="Pfam" id="PF08450"/>
    </source>
</evidence>
<feature type="domain" description="SMP-30/Gluconolactonase/LRE-like region" evidence="4">
    <location>
        <begin position="126"/>
        <end position="310"/>
    </location>
</feature>
<dbReference type="EMBL" id="MWIP01000006">
    <property type="protein sequence ID" value="KAF1686516.1"/>
    <property type="molecule type" value="Genomic_DNA"/>
</dbReference>
<feature type="chain" id="PRO_5030639356" evidence="3">
    <location>
        <begin position="46"/>
        <end position="331"/>
    </location>
</feature>
<keyword evidence="6" id="KW-1185">Reference proteome</keyword>
<evidence type="ECO:0000256" key="1">
    <source>
        <dbReference type="PIRSR" id="PIRSR605511-1"/>
    </source>
</evidence>
<comment type="cofactor">
    <cofactor evidence="2">
        <name>Zn(2+)</name>
        <dbReference type="ChEBI" id="CHEBI:29105"/>
    </cofactor>
    <text evidence="2">Binds 1 divalent metal cation per subunit.</text>
</comment>